<dbReference type="Pfam" id="PF00675">
    <property type="entry name" value="Peptidase_M16"/>
    <property type="match status" value="1"/>
</dbReference>
<evidence type="ECO:0000256" key="1">
    <source>
        <dbReference type="ARBA" id="ARBA00007261"/>
    </source>
</evidence>
<dbReference type="AlphaFoldDB" id="A0A178MHN8"/>
<feature type="domain" description="Peptidase M16 N-terminal" evidence="2">
    <location>
        <begin position="12"/>
        <end position="159"/>
    </location>
</feature>
<comment type="similarity">
    <text evidence="1">Belongs to the peptidase M16 family.</text>
</comment>
<dbReference type="Gene3D" id="3.30.830.10">
    <property type="entry name" value="Metalloenzyme, LuxS/M16 peptidase-like"/>
    <property type="match status" value="2"/>
</dbReference>
<dbReference type="Pfam" id="PF05193">
    <property type="entry name" value="Peptidase_M16_C"/>
    <property type="match status" value="1"/>
</dbReference>
<dbReference type="SUPFAM" id="SSF63411">
    <property type="entry name" value="LuxS/MPP-like metallohydrolase"/>
    <property type="match status" value="2"/>
</dbReference>
<name>A0A178MHN8_9CHLR</name>
<proteinExistence type="inferred from homology"/>
<dbReference type="EMBL" id="LWQS01000033">
    <property type="protein sequence ID" value="OAN48222.1"/>
    <property type="molecule type" value="Genomic_DNA"/>
</dbReference>
<dbReference type="InterPro" id="IPR011249">
    <property type="entry name" value="Metalloenz_LuxS/M16"/>
</dbReference>
<dbReference type="RefSeq" id="WP_066783170.1">
    <property type="nucleotide sequence ID" value="NZ_LWQS01000033.1"/>
</dbReference>
<dbReference type="InterPro" id="IPR050361">
    <property type="entry name" value="MPP/UQCRC_Complex"/>
</dbReference>
<evidence type="ECO:0000259" key="2">
    <source>
        <dbReference type="Pfam" id="PF00675"/>
    </source>
</evidence>
<dbReference type="GO" id="GO:0046872">
    <property type="term" value="F:metal ion binding"/>
    <property type="evidence" value="ECO:0007669"/>
    <property type="project" value="InterPro"/>
</dbReference>
<gene>
    <name evidence="4" type="ORF">A6A03_08510</name>
</gene>
<protein>
    <submittedName>
        <fullName evidence="4">Peptidase M16</fullName>
    </submittedName>
</protein>
<feature type="domain" description="Peptidase M16 C-terminal" evidence="3">
    <location>
        <begin position="167"/>
        <end position="342"/>
    </location>
</feature>
<comment type="caution">
    <text evidence="4">The sequence shown here is derived from an EMBL/GenBank/DDBJ whole genome shotgun (WGS) entry which is preliminary data.</text>
</comment>
<reference evidence="4 5" key="1">
    <citation type="submission" date="2016-04" db="EMBL/GenBank/DDBJ databases">
        <title>Chloroflexus islandicus sp. nov., a thermophilic filamentous anoxygenic phototrophic bacterium from geyser Strokkur (Iceland).</title>
        <authorList>
            <person name="Gaisin V.A."/>
            <person name="Kalashnikov A.M."/>
            <person name="Sukhacheva M.V."/>
            <person name="Grouzdev D.S."/>
            <person name="Ivanov T.M."/>
            <person name="Kuznetsov B."/>
            <person name="Gorlenko V.M."/>
        </authorList>
    </citation>
    <scope>NUCLEOTIDE SEQUENCE [LARGE SCALE GENOMIC DNA]</scope>
    <source>
        <strain evidence="5">isl-2</strain>
    </source>
</reference>
<keyword evidence="5" id="KW-1185">Reference proteome</keyword>
<organism evidence="4 5">
    <name type="scientific">Chloroflexus islandicus</name>
    <dbReference type="NCBI Taxonomy" id="1707952"/>
    <lineage>
        <taxon>Bacteria</taxon>
        <taxon>Bacillati</taxon>
        <taxon>Chloroflexota</taxon>
        <taxon>Chloroflexia</taxon>
        <taxon>Chloroflexales</taxon>
        <taxon>Chloroflexineae</taxon>
        <taxon>Chloroflexaceae</taxon>
        <taxon>Chloroflexus</taxon>
    </lineage>
</organism>
<dbReference type="Proteomes" id="UP000078287">
    <property type="component" value="Unassembled WGS sequence"/>
</dbReference>
<evidence type="ECO:0000313" key="4">
    <source>
        <dbReference type="EMBL" id="OAN48222.1"/>
    </source>
</evidence>
<dbReference type="InterPro" id="IPR011765">
    <property type="entry name" value="Pept_M16_N"/>
</dbReference>
<accession>A0A178MHN8</accession>
<dbReference type="InterPro" id="IPR007863">
    <property type="entry name" value="Peptidase_M16_C"/>
</dbReference>
<evidence type="ECO:0000313" key="5">
    <source>
        <dbReference type="Proteomes" id="UP000078287"/>
    </source>
</evidence>
<sequence length="423" mass="46334">MPYLHTTRNGIRILIEELPHTHSVAIGCFIDIGARYEPAEVAGAAHFIEHMLFKGAGAYPTAHAISLAIEGVGGYLNASTGYETTAFYAKVAAIHFDRALHVLSEMVQRPLFDATELEKERRVIIEEIRGIQDNPTEVVHELLQQTMWGDHPFGRDIAGSIATVSAISRTELLRFFRQGYHAGNLVVSVAGKINAEQAIPAIERAFADLPAGQRPAAIAAPALPHEQRLSLLPRDIEQGNVCLGLPGVSYHDPDRRAVQALDALLGGGMSSRLFQTIREEHGLSYNIGSYHNEFADTGMWVIYAGVEPEALRDAVAMTRQIVRDLAEYGPTAQELATVKEQLKGSLLLSLEDTWAVASRNAASLLRHQTVQPVEQIIAEIDALTLADLQRAAHRLLGAQQQWLAVVGPYNDDDRADLQALLEE</sequence>
<evidence type="ECO:0000259" key="3">
    <source>
        <dbReference type="Pfam" id="PF05193"/>
    </source>
</evidence>
<dbReference type="STRING" id="1707952.A6A03_08510"/>
<dbReference type="PANTHER" id="PTHR11851">
    <property type="entry name" value="METALLOPROTEASE"/>
    <property type="match status" value="1"/>
</dbReference>
<dbReference type="OrthoDB" id="9811314at2"/>
<dbReference type="PANTHER" id="PTHR11851:SF49">
    <property type="entry name" value="MITOCHONDRIAL-PROCESSING PEPTIDASE SUBUNIT ALPHA"/>
    <property type="match status" value="1"/>
</dbReference>